<dbReference type="GO" id="GO:0004601">
    <property type="term" value="F:peroxidase activity"/>
    <property type="evidence" value="ECO:0007669"/>
    <property type="project" value="UniProtKB-KW"/>
</dbReference>
<dbReference type="GO" id="GO:0005506">
    <property type="term" value="F:iron ion binding"/>
    <property type="evidence" value="ECO:0007669"/>
    <property type="project" value="InterPro"/>
</dbReference>
<name>A0A517PDK6_9PLAN</name>
<dbReference type="SUPFAM" id="SSF48264">
    <property type="entry name" value="Cytochrome P450"/>
    <property type="match status" value="1"/>
</dbReference>
<keyword evidence="3" id="KW-0560">Oxidoreductase</keyword>
<dbReference type="Gene3D" id="1.10.630.10">
    <property type="entry name" value="Cytochrome P450"/>
    <property type="match status" value="1"/>
</dbReference>
<dbReference type="Proteomes" id="UP000318741">
    <property type="component" value="Chromosome"/>
</dbReference>
<gene>
    <name evidence="3" type="primary">cypC</name>
    <name evidence="3" type="ORF">CA12_35740</name>
</gene>
<feature type="binding site" description="axial binding residue" evidence="2">
    <location>
        <position position="363"/>
    </location>
    <ligand>
        <name>heme</name>
        <dbReference type="ChEBI" id="CHEBI:30413"/>
    </ligand>
    <ligandPart>
        <name>Fe</name>
        <dbReference type="ChEBI" id="CHEBI:18248"/>
    </ligandPart>
</feature>
<keyword evidence="4" id="KW-1185">Reference proteome</keyword>
<dbReference type="GO" id="GO:0016705">
    <property type="term" value="F:oxidoreductase activity, acting on paired donors, with incorporation or reduction of molecular oxygen"/>
    <property type="evidence" value="ECO:0007669"/>
    <property type="project" value="InterPro"/>
</dbReference>
<evidence type="ECO:0000256" key="2">
    <source>
        <dbReference type="PIRSR" id="PIRSR602401-1"/>
    </source>
</evidence>
<keyword evidence="2" id="KW-0479">Metal-binding</keyword>
<keyword evidence="3" id="KW-0575">Peroxidase</keyword>
<dbReference type="OrthoDB" id="9789468at2"/>
<organism evidence="3 4">
    <name type="scientific">Alienimonas californiensis</name>
    <dbReference type="NCBI Taxonomy" id="2527989"/>
    <lineage>
        <taxon>Bacteria</taxon>
        <taxon>Pseudomonadati</taxon>
        <taxon>Planctomycetota</taxon>
        <taxon>Planctomycetia</taxon>
        <taxon>Planctomycetales</taxon>
        <taxon>Planctomycetaceae</taxon>
        <taxon>Alienimonas</taxon>
    </lineage>
</organism>
<proteinExistence type="inferred from homology"/>
<dbReference type="EC" id="1.11.2.4" evidence="3"/>
<keyword evidence="2" id="KW-0408">Iron</keyword>
<dbReference type="PANTHER" id="PTHR46696:SF1">
    <property type="entry name" value="CYTOCHROME P450 YJIB-RELATED"/>
    <property type="match status" value="1"/>
</dbReference>
<dbReference type="InterPro" id="IPR036396">
    <property type="entry name" value="Cyt_P450_sf"/>
</dbReference>
<dbReference type="PRINTS" id="PR00463">
    <property type="entry name" value="EP450I"/>
</dbReference>
<accession>A0A517PDK6</accession>
<dbReference type="PANTHER" id="PTHR46696">
    <property type="entry name" value="P450, PUTATIVE (EUROFUNG)-RELATED"/>
    <property type="match status" value="1"/>
</dbReference>
<sequence length="417" mass="46321">MSSFRRVSAPDSSLGLLREGYEFISNRCRRLNTDAFRCRLMLSPAICVRGREAAEMFYTPGRFTRQGAVPATALTLLQDRGSVQTLDGDAHRRRKGLFLEILSAESVHNLVGRFEREFRAAAERWATDGEVELLGELQGILTRAGCAWVGAPVTGEAAEERTREFAAMIDGAGAVGPRHWRGQWLRQRTERWARDRIRAARAETNRSADSPLTRLAAYRDANGEPLDEAVAAVELLNLTRPVVAVARFITFAALALHEHPDSRESLTNGGANDRAKQAFAQEVRRFYPFFPAVGGRVREPFEWRGRRFEHDEWVLLDLYGTNHDADAWGNPETFRPDRFAGGGACPHALVPQGGGPQREGHRCPGEDATLALLRSSLGLLLDAVRYEVPPQDLSVDLSRIPAEPASRFRISNVQVVG</sequence>
<dbReference type="CDD" id="cd11067">
    <property type="entry name" value="CYP152"/>
    <property type="match status" value="1"/>
</dbReference>
<keyword evidence="2" id="KW-0349">Heme</keyword>
<dbReference type="InterPro" id="IPR001128">
    <property type="entry name" value="Cyt_P450"/>
</dbReference>
<dbReference type="GO" id="GO:0004497">
    <property type="term" value="F:monooxygenase activity"/>
    <property type="evidence" value="ECO:0007669"/>
    <property type="project" value="InterPro"/>
</dbReference>
<dbReference type="KEGG" id="acaf:CA12_35740"/>
<evidence type="ECO:0000256" key="1">
    <source>
        <dbReference type="ARBA" id="ARBA00010617"/>
    </source>
</evidence>
<dbReference type="RefSeq" id="WP_145360320.1">
    <property type="nucleotide sequence ID" value="NZ_CP036265.1"/>
</dbReference>
<comment type="cofactor">
    <cofactor evidence="2">
        <name>heme</name>
        <dbReference type="ChEBI" id="CHEBI:30413"/>
    </cofactor>
</comment>
<evidence type="ECO:0000313" key="3">
    <source>
        <dbReference type="EMBL" id="QDT17450.1"/>
    </source>
</evidence>
<dbReference type="AlphaFoldDB" id="A0A517PDK6"/>
<dbReference type="EMBL" id="CP036265">
    <property type="protein sequence ID" value="QDT17450.1"/>
    <property type="molecule type" value="Genomic_DNA"/>
</dbReference>
<comment type="similarity">
    <text evidence="1">Belongs to the cytochrome P450 family.</text>
</comment>
<dbReference type="InterPro" id="IPR002401">
    <property type="entry name" value="Cyt_P450_E_grp-I"/>
</dbReference>
<evidence type="ECO:0000313" key="4">
    <source>
        <dbReference type="Proteomes" id="UP000318741"/>
    </source>
</evidence>
<protein>
    <submittedName>
        <fullName evidence="3">Fatty-acid peroxygenase</fullName>
        <ecNumber evidence="3">1.11.2.4</ecNumber>
    </submittedName>
</protein>
<dbReference type="GO" id="GO:0020037">
    <property type="term" value="F:heme binding"/>
    <property type="evidence" value="ECO:0007669"/>
    <property type="project" value="InterPro"/>
</dbReference>
<reference evidence="3 4" key="1">
    <citation type="submission" date="2019-02" db="EMBL/GenBank/DDBJ databases">
        <title>Deep-cultivation of Planctomycetes and their phenomic and genomic characterization uncovers novel biology.</title>
        <authorList>
            <person name="Wiegand S."/>
            <person name="Jogler M."/>
            <person name="Boedeker C."/>
            <person name="Pinto D."/>
            <person name="Vollmers J."/>
            <person name="Rivas-Marin E."/>
            <person name="Kohn T."/>
            <person name="Peeters S.H."/>
            <person name="Heuer A."/>
            <person name="Rast P."/>
            <person name="Oberbeckmann S."/>
            <person name="Bunk B."/>
            <person name="Jeske O."/>
            <person name="Meyerdierks A."/>
            <person name="Storesund J.E."/>
            <person name="Kallscheuer N."/>
            <person name="Luecker S."/>
            <person name="Lage O.M."/>
            <person name="Pohl T."/>
            <person name="Merkel B.J."/>
            <person name="Hornburger P."/>
            <person name="Mueller R.-W."/>
            <person name="Bruemmer F."/>
            <person name="Labrenz M."/>
            <person name="Spormann A.M."/>
            <person name="Op den Camp H."/>
            <person name="Overmann J."/>
            <person name="Amann R."/>
            <person name="Jetten M.S.M."/>
            <person name="Mascher T."/>
            <person name="Medema M.H."/>
            <person name="Devos D.P."/>
            <person name="Kaster A.-K."/>
            <person name="Ovreas L."/>
            <person name="Rohde M."/>
            <person name="Galperin M.Y."/>
            <person name="Jogler C."/>
        </authorList>
    </citation>
    <scope>NUCLEOTIDE SEQUENCE [LARGE SCALE GENOMIC DNA]</scope>
    <source>
        <strain evidence="3 4">CA12</strain>
    </source>
</reference>
<dbReference type="Pfam" id="PF00067">
    <property type="entry name" value="p450"/>
    <property type="match status" value="1"/>
</dbReference>